<evidence type="ECO:0000313" key="2">
    <source>
        <dbReference type="EMBL" id="MED6165383.1"/>
    </source>
</evidence>
<protein>
    <submittedName>
        <fullName evidence="2">Uncharacterized protein</fullName>
    </submittedName>
</protein>
<dbReference type="Pfam" id="PF03140">
    <property type="entry name" value="DUF247"/>
    <property type="match status" value="1"/>
</dbReference>
<keyword evidence="3" id="KW-1185">Reference proteome</keyword>
<dbReference type="PANTHER" id="PTHR31170:SF20">
    <property type="entry name" value="DUF247 DOMAIN PROTEIN"/>
    <property type="match status" value="1"/>
</dbReference>
<dbReference type="InterPro" id="IPR004158">
    <property type="entry name" value="DUF247_pln"/>
</dbReference>
<keyword evidence="1" id="KW-0472">Membrane</keyword>
<name>A0ABU6UZG7_9FABA</name>
<keyword evidence="1" id="KW-1133">Transmembrane helix</keyword>
<feature type="transmembrane region" description="Helical" evidence="1">
    <location>
        <begin position="463"/>
        <end position="485"/>
    </location>
</feature>
<evidence type="ECO:0000256" key="1">
    <source>
        <dbReference type="SAM" id="Phobius"/>
    </source>
</evidence>
<keyword evidence="1" id="KW-0812">Transmembrane</keyword>
<sequence length="497" mass="56701">MGSDHWMLTVSMMLGSIDHEEVKACSISRIPDNIRAHKQESYAPKVVSVGPLHRGATRQILLMEEPKLRYTRYLLQRTSANGTYPETLLKELGNDILMLDNVVRASYGGNVELNSHDLAKIMTVDGCFLLELLHRLDQYMNPQPGQQREDSGDPFLERTKVKCVLNDISMLENQIPFFVLKILYRNLFPDQNNTQVEEDHRVANLMCKAFRYNLQNRSGSAHLLHLMHLSTVGEDNNQNNNGLMRQARPELKRCAMRLRAAGITIKAAGTGSNNVPKGNANANVVVSANNNLVNNGSNDELVDIFDFNITFNDKEKILEIPPLHIKETTEVRWRNLIAWEKSMISVRGKYASYAFFFTSLICCRHDLKLLLKKGVIVNNELKKSKEELMTMFRELCDGAEHMDSSYSNLCEQLNTEKRPTLVTELFCKWPIITRHNCKHVLEKAVYYGRNGFRILIRDHISTVWKFIGVFVAAVLLVLTIMQTVYSAKQTNYAAKGH</sequence>
<accession>A0ABU6UZG7</accession>
<reference evidence="2 3" key="1">
    <citation type="journal article" date="2023" name="Plants (Basel)">
        <title>Bridging the Gap: Combining Genomics and Transcriptomics Approaches to Understand Stylosanthes scabra, an Orphan Legume from the Brazilian Caatinga.</title>
        <authorList>
            <person name="Ferreira-Neto J.R.C."/>
            <person name="da Silva M.D."/>
            <person name="Binneck E."/>
            <person name="de Melo N.F."/>
            <person name="da Silva R.H."/>
            <person name="de Melo A.L.T.M."/>
            <person name="Pandolfi V."/>
            <person name="Bustamante F.O."/>
            <person name="Brasileiro-Vidal A.C."/>
            <person name="Benko-Iseppon A.M."/>
        </authorList>
    </citation>
    <scope>NUCLEOTIDE SEQUENCE [LARGE SCALE GENOMIC DNA]</scope>
    <source>
        <tissue evidence="2">Leaves</tissue>
    </source>
</reference>
<gene>
    <name evidence="2" type="ORF">PIB30_099063</name>
</gene>
<dbReference type="PANTHER" id="PTHR31170">
    <property type="entry name" value="BNAC04G53230D PROTEIN"/>
    <property type="match status" value="1"/>
</dbReference>
<proteinExistence type="predicted"/>
<dbReference type="EMBL" id="JASCZI010123433">
    <property type="protein sequence ID" value="MED6165383.1"/>
    <property type="molecule type" value="Genomic_DNA"/>
</dbReference>
<dbReference type="Proteomes" id="UP001341840">
    <property type="component" value="Unassembled WGS sequence"/>
</dbReference>
<comment type="caution">
    <text evidence="2">The sequence shown here is derived from an EMBL/GenBank/DDBJ whole genome shotgun (WGS) entry which is preliminary data.</text>
</comment>
<evidence type="ECO:0000313" key="3">
    <source>
        <dbReference type="Proteomes" id="UP001341840"/>
    </source>
</evidence>
<organism evidence="2 3">
    <name type="scientific">Stylosanthes scabra</name>
    <dbReference type="NCBI Taxonomy" id="79078"/>
    <lineage>
        <taxon>Eukaryota</taxon>
        <taxon>Viridiplantae</taxon>
        <taxon>Streptophyta</taxon>
        <taxon>Embryophyta</taxon>
        <taxon>Tracheophyta</taxon>
        <taxon>Spermatophyta</taxon>
        <taxon>Magnoliopsida</taxon>
        <taxon>eudicotyledons</taxon>
        <taxon>Gunneridae</taxon>
        <taxon>Pentapetalae</taxon>
        <taxon>rosids</taxon>
        <taxon>fabids</taxon>
        <taxon>Fabales</taxon>
        <taxon>Fabaceae</taxon>
        <taxon>Papilionoideae</taxon>
        <taxon>50 kb inversion clade</taxon>
        <taxon>dalbergioids sensu lato</taxon>
        <taxon>Dalbergieae</taxon>
        <taxon>Pterocarpus clade</taxon>
        <taxon>Stylosanthes</taxon>
    </lineage>
</organism>